<gene>
    <name evidence="7" type="ORF">O6P32_01920</name>
</gene>
<dbReference type="InterPro" id="IPR050833">
    <property type="entry name" value="Poly_Biosynth_Transport"/>
</dbReference>
<feature type="transmembrane region" description="Helical" evidence="6">
    <location>
        <begin position="225"/>
        <end position="245"/>
    </location>
</feature>
<feature type="transmembrane region" description="Helical" evidence="6">
    <location>
        <begin position="265"/>
        <end position="288"/>
    </location>
</feature>
<dbReference type="EMBL" id="JAPZVM010000001">
    <property type="protein sequence ID" value="MCZ8371462.1"/>
    <property type="molecule type" value="Genomic_DNA"/>
</dbReference>
<evidence type="ECO:0000256" key="2">
    <source>
        <dbReference type="ARBA" id="ARBA00022475"/>
    </source>
</evidence>
<feature type="transmembrane region" description="Helical" evidence="6">
    <location>
        <begin position="430"/>
        <end position="449"/>
    </location>
</feature>
<feature type="transmembrane region" description="Helical" evidence="6">
    <location>
        <begin position="89"/>
        <end position="110"/>
    </location>
</feature>
<feature type="transmembrane region" description="Helical" evidence="6">
    <location>
        <begin position="309"/>
        <end position="332"/>
    </location>
</feature>
<feature type="transmembrane region" description="Helical" evidence="6">
    <location>
        <begin position="39"/>
        <end position="57"/>
    </location>
</feature>
<name>A0ABT4PEH9_9BACT</name>
<feature type="transmembrane region" description="Helical" evidence="6">
    <location>
        <begin position="122"/>
        <end position="141"/>
    </location>
</feature>
<dbReference type="Pfam" id="PF01943">
    <property type="entry name" value="Polysacc_synt"/>
    <property type="match status" value="1"/>
</dbReference>
<keyword evidence="2" id="KW-1003">Cell membrane</keyword>
<evidence type="ECO:0000313" key="8">
    <source>
        <dbReference type="Proteomes" id="UP001141933"/>
    </source>
</evidence>
<comment type="caution">
    <text evidence="7">The sequence shown here is derived from an EMBL/GenBank/DDBJ whole genome shotgun (WGS) entry which is preliminary data.</text>
</comment>
<feature type="transmembrane region" description="Helical" evidence="6">
    <location>
        <begin position="461"/>
        <end position="483"/>
    </location>
</feature>
<evidence type="ECO:0000256" key="1">
    <source>
        <dbReference type="ARBA" id="ARBA00004651"/>
    </source>
</evidence>
<reference evidence="7" key="1">
    <citation type="submission" date="2022-12" db="EMBL/GenBank/DDBJ databases">
        <title>Phocaeicola acetigenes sp. nov., isolated feces from a healthy human.</title>
        <authorList>
            <person name="Do H."/>
            <person name="Ha Y.B."/>
            <person name="Kim J.-S."/>
            <person name="Suh M.K."/>
            <person name="Kim H.S."/>
            <person name="Lee J.-S."/>
        </authorList>
    </citation>
    <scope>NUCLEOTIDE SEQUENCE</scope>
    <source>
        <strain evidence="7">KGMB11183</strain>
    </source>
</reference>
<sequence length="497" mass="56285">MGSAKKIASGVIWSLIVNLVNAVYGFISVPILINHFGKSEYGIIGLAMSINVYMQLMDMGFNSTNVRFFSSWLAKKDYIKTNKLFQTSLGFYGIVGFLNALVLVGISFFSSEIFNLTPDQDSILKTLFYILAASAFVSWSSSCFDQLIKATENVAWIQRRTIIPKLLQILILFITVYGNLSISVYFFLTTFALFSIIPMSVSKIKKETPFINFIPKIDIVTLKEILPYCLNIFSFSIFQFSFYNLRPVFLGMQGTMESVADYRVLNGIIGVVSMFGSVFLNALLPSAAKAISQNNKEAYYKVAYDGTKYISIVLSFCAFGMMTVGTEVITMYVGNSYLYLIPWFNLWLICTLGVHNQAISSLILAGSDIRALTYNTCLASLIGLVTAWFLIPYYQIGGVVVAFMIYLLVQYIFYYFYYWPQKMQINSKRVFIRSFLPPVIYSTLIYLIINEFIPAPSDKILITFLTKGIIFSVLFFIACYCSISKEERKKILALIKK</sequence>
<keyword evidence="5 6" id="KW-0472">Membrane</keyword>
<feature type="transmembrane region" description="Helical" evidence="6">
    <location>
        <begin position="162"/>
        <end position="178"/>
    </location>
</feature>
<evidence type="ECO:0000256" key="5">
    <source>
        <dbReference type="ARBA" id="ARBA00023136"/>
    </source>
</evidence>
<evidence type="ECO:0000313" key="7">
    <source>
        <dbReference type="EMBL" id="MCZ8371462.1"/>
    </source>
</evidence>
<organism evidence="7 8">
    <name type="scientific">Phocaeicola acetigenes</name>
    <dbReference type="NCBI Taxonomy" id="3016083"/>
    <lineage>
        <taxon>Bacteria</taxon>
        <taxon>Pseudomonadati</taxon>
        <taxon>Bacteroidota</taxon>
        <taxon>Bacteroidia</taxon>
        <taxon>Bacteroidales</taxon>
        <taxon>Bacteroidaceae</taxon>
        <taxon>Phocaeicola</taxon>
    </lineage>
</organism>
<dbReference type="PANTHER" id="PTHR30250:SF26">
    <property type="entry name" value="PSMA PROTEIN"/>
    <property type="match status" value="1"/>
</dbReference>
<feature type="transmembrane region" description="Helical" evidence="6">
    <location>
        <begin position="12"/>
        <end position="33"/>
    </location>
</feature>
<protein>
    <submittedName>
        <fullName evidence="7">Oligosaccharide flippase family protein</fullName>
    </submittedName>
</protein>
<feature type="transmembrane region" description="Helical" evidence="6">
    <location>
        <begin position="344"/>
        <end position="365"/>
    </location>
</feature>
<feature type="transmembrane region" description="Helical" evidence="6">
    <location>
        <begin position="397"/>
        <end position="418"/>
    </location>
</feature>
<keyword evidence="3 6" id="KW-0812">Transmembrane</keyword>
<dbReference type="Proteomes" id="UP001141933">
    <property type="component" value="Unassembled WGS sequence"/>
</dbReference>
<feature type="transmembrane region" description="Helical" evidence="6">
    <location>
        <begin position="372"/>
        <end position="391"/>
    </location>
</feature>
<proteinExistence type="predicted"/>
<keyword evidence="4 6" id="KW-1133">Transmembrane helix</keyword>
<evidence type="ECO:0000256" key="6">
    <source>
        <dbReference type="SAM" id="Phobius"/>
    </source>
</evidence>
<evidence type="ECO:0000256" key="3">
    <source>
        <dbReference type="ARBA" id="ARBA00022692"/>
    </source>
</evidence>
<dbReference type="PANTHER" id="PTHR30250">
    <property type="entry name" value="PST FAMILY PREDICTED COLANIC ACID TRANSPORTER"/>
    <property type="match status" value="1"/>
</dbReference>
<dbReference type="RefSeq" id="WP_269876488.1">
    <property type="nucleotide sequence ID" value="NZ_JAPZVM010000001.1"/>
</dbReference>
<comment type="subcellular location">
    <subcellularLocation>
        <location evidence="1">Cell membrane</location>
        <topology evidence="1">Multi-pass membrane protein</topology>
    </subcellularLocation>
</comment>
<evidence type="ECO:0000256" key="4">
    <source>
        <dbReference type="ARBA" id="ARBA00022989"/>
    </source>
</evidence>
<dbReference type="InterPro" id="IPR002797">
    <property type="entry name" value="Polysacc_synth"/>
</dbReference>
<feature type="transmembrane region" description="Helical" evidence="6">
    <location>
        <begin position="184"/>
        <end position="204"/>
    </location>
</feature>
<accession>A0ABT4PEH9</accession>
<keyword evidence="8" id="KW-1185">Reference proteome</keyword>